<dbReference type="PANTHER" id="PTHR42847">
    <property type="entry name" value="ALKANESULFONATE MONOOXYGENASE"/>
    <property type="match status" value="1"/>
</dbReference>
<protein>
    <submittedName>
        <fullName evidence="6">Methanesulfonate monooxygenase</fullName>
    </submittedName>
</protein>
<name>A0A512NQ98_9HYPH</name>
<keyword evidence="1" id="KW-0285">Flavoprotein</keyword>
<evidence type="ECO:0000313" key="7">
    <source>
        <dbReference type="Proteomes" id="UP000321058"/>
    </source>
</evidence>
<accession>A0A512NQ98</accession>
<dbReference type="CDD" id="cd01094">
    <property type="entry name" value="Alkanesulfonate_monoxygenase"/>
    <property type="match status" value="1"/>
</dbReference>
<feature type="domain" description="Luciferase-like" evidence="5">
    <location>
        <begin position="13"/>
        <end position="332"/>
    </location>
</feature>
<dbReference type="SUPFAM" id="SSF51679">
    <property type="entry name" value="Bacterial luciferase-like"/>
    <property type="match status" value="1"/>
</dbReference>
<evidence type="ECO:0000256" key="1">
    <source>
        <dbReference type="ARBA" id="ARBA00022630"/>
    </source>
</evidence>
<evidence type="ECO:0000256" key="2">
    <source>
        <dbReference type="ARBA" id="ARBA00022643"/>
    </source>
</evidence>
<dbReference type="Pfam" id="PF00296">
    <property type="entry name" value="Bac_luciferase"/>
    <property type="match status" value="1"/>
</dbReference>
<sequence>MQRDRQRDGRRLEFGWFLPTAGDTTAYGLASAQVASSLPLFDRVVAAAEAAGFEYMLVPVQTACWEAWISSAMMVARSKSIRMLVAARPSYINPVLLAKMIATFDQLSGGRICINLIAGQSEAENESEGIKWGKEERYEIMDEEVSILKALWTARAPLTYDGKFYQLKGAQIRPHPLQQPYPRFYLGGGSQQAWEISAKHSDVHLFWGDTYERIRTNMAVIRGMAARHGRENDIGFGMRLQIVCRQTEKEAWEFAHELVGHASEAQKAFVKERFATSEANRRVRELAAQGEVIERNLWTGITQVRPGAGIAIVGTPEQCAETLQDFIDLGCHSFCLSGYLHDEEAERFGKWVMPILRERNRERMLAA</sequence>
<dbReference type="EMBL" id="BKAJ01000202">
    <property type="protein sequence ID" value="GEP61123.1"/>
    <property type="molecule type" value="Genomic_DNA"/>
</dbReference>
<evidence type="ECO:0000256" key="3">
    <source>
        <dbReference type="ARBA" id="ARBA00023002"/>
    </source>
</evidence>
<evidence type="ECO:0000313" key="6">
    <source>
        <dbReference type="EMBL" id="GEP61123.1"/>
    </source>
</evidence>
<gene>
    <name evidence="6" type="primary">msuD</name>
    <name evidence="6" type="ORF">RSO01_82890</name>
</gene>
<keyword evidence="4 6" id="KW-0503">Monooxygenase</keyword>
<keyword evidence="3" id="KW-0560">Oxidoreductase</keyword>
<dbReference type="AlphaFoldDB" id="A0A512NQ98"/>
<dbReference type="GO" id="GO:0046306">
    <property type="term" value="P:alkanesulfonate catabolic process"/>
    <property type="evidence" value="ECO:0007669"/>
    <property type="project" value="TreeGrafter"/>
</dbReference>
<dbReference type="RefSeq" id="WP_147156448.1">
    <property type="nucleotide sequence ID" value="NZ_BKAJ01000202.1"/>
</dbReference>
<reference evidence="6 7" key="1">
    <citation type="submission" date="2019-07" db="EMBL/GenBank/DDBJ databases">
        <title>Whole genome shotgun sequence of Reyranella soli NBRC 108950.</title>
        <authorList>
            <person name="Hosoyama A."/>
            <person name="Uohara A."/>
            <person name="Ohji S."/>
            <person name="Ichikawa N."/>
        </authorList>
    </citation>
    <scope>NUCLEOTIDE SEQUENCE [LARGE SCALE GENOMIC DNA]</scope>
    <source>
        <strain evidence="6 7">NBRC 108950</strain>
    </source>
</reference>
<dbReference type="GO" id="GO:0008726">
    <property type="term" value="F:alkanesulfonate monooxygenase activity"/>
    <property type="evidence" value="ECO:0007669"/>
    <property type="project" value="TreeGrafter"/>
</dbReference>
<evidence type="ECO:0000259" key="5">
    <source>
        <dbReference type="Pfam" id="PF00296"/>
    </source>
</evidence>
<keyword evidence="2" id="KW-0288">FMN</keyword>
<comment type="caution">
    <text evidence="6">The sequence shown here is derived from an EMBL/GenBank/DDBJ whole genome shotgun (WGS) entry which is preliminary data.</text>
</comment>
<dbReference type="InterPro" id="IPR050172">
    <property type="entry name" value="SsuD_RutA_monooxygenase"/>
</dbReference>
<dbReference type="OrthoDB" id="9814695at2"/>
<dbReference type="PANTHER" id="PTHR42847:SF4">
    <property type="entry name" value="ALKANESULFONATE MONOOXYGENASE-RELATED"/>
    <property type="match status" value="1"/>
</dbReference>
<dbReference type="InterPro" id="IPR036661">
    <property type="entry name" value="Luciferase-like_sf"/>
</dbReference>
<dbReference type="Proteomes" id="UP000321058">
    <property type="component" value="Unassembled WGS sequence"/>
</dbReference>
<organism evidence="6 7">
    <name type="scientific">Reyranella soli</name>
    <dbReference type="NCBI Taxonomy" id="1230389"/>
    <lineage>
        <taxon>Bacteria</taxon>
        <taxon>Pseudomonadati</taxon>
        <taxon>Pseudomonadota</taxon>
        <taxon>Alphaproteobacteria</taxon>
        <taxon>Hyphomicrobiales</taxon>
        <taxon>Reyranellaceae</taxon>
        <taxon>Reyranella</taxon>
    </lineage>
</organism>
<evidence type="ECO:0000256" key="4">
    <source>
        <dbReference type="ARBA" id="ARBA00023033"/>
    </source>
</evidence>
<dbReference type="InterPro" id="IPR011251">
    <property type="entry name" value="Luciferase-like_dom"/>
</dbReference>
<keyword evidence="7" id="KW-1185">Reference proteome</keyword>
<dbReference type="Gene3D" id="3.20.20.30">
    <property type="entry name" value="Luciferase-like domain"/>
    <property type="match status" value="1"/>
</dbReference>
<proteinExistence type="predicted"/>